<evidence type="ECO:0000313" key="3">
    <source>
        <dbReference type="Proteomes" id="UP001519460"/>
    </source>
</evidence>
<evidence type="ECO:0000313" key="2">
    <source>
        <dbReference type="EMBL" id="KAK7502901.1"/>
    </source>
</evidence>
<proteinExistence type="predicted"/>
<reference evidence="2 3" key="1">
    <citation type="journal article" date="2023" name="Sci. Data">
        <title>Genome assembly of the Korean intertidal mud-creeper Batillaria attramentaria.</title>
        <authorList>
            <person name="Patra A.K."/>
            <person name="Ho P.T."/>
            <person name="Jun S."/>
            <person name="Lee S.J."/>
            <person name="Kim Y."/>
            <person name="Won Y.J."/>
        </authorList>
    </citation>
    <scope>NUCLEOTIDE SEQUENCE [LARGE SCALE GENOMIC DNA]</scope>
    <source>
        <strain evidence="2">Wonlab-2016</strain>
    </source>
</reference>
<accession>A0ABD0LTS7</accession>
<evidence type="ECO:0000256" key="1">
    <source>
        <dbReference type="SAM" id="MobiDB-lite"/>
    </source>
</evidence>
<dbReference type="AlphaFoldDB" id="A0ABD0LTS7"/>
<dbReference type="EMBL" id="JACVVK020000023">
    <property type="protein sequence ID" value="KAK7502901.1"/>
    <property type="molecule type" value="Genomic_DNA"/>
</dbReference>
<feature type="compositionally biased region" description="Basic and acidic residues" evidence="1">
    <location>
        <begin position="44"/>
        <end position="55"/>
    </location>
</feature>
<comment type="caution">
    <text evidence="2">The sequence shown here is derived from an EMBL/GenBank/DDBJ whole genome shotgun (WGS) entry which is preliminary data.</text>
</comment>
<sequence length="55" mass="6083">FETVQASRSQTCHVIIPISCLSIHAAIAVISSTKRVNRETGSTRQERSGRVKRES</sequence>
<keyword evidence="3" id="KW-1185">Reference proteome</keyword>
<gene>
    <name evidence="2" type="ORF">BaRGS_00005850</name>
</gene>
<dbReference type="Proteomes" id="UP001519460">
    <property type="component" value="Unassembled WGS sequence"/>
</dbReference>
<organism evidence="2 3">
    <name type="scientific">Batillaria attramentaria</name>
    <dbReference type="NCBI Taxonomy" id="370345"/>
    <lineage>
        <taxon>Eukaryota</taxon>
        <taxon>Metazoa</taxon>
        <taxon>Spiralia</taxon>
        <taxon>Lophotrochozoa</taxon>
        <taxon>Mollusca</taxon>
        <taxon>Gastropoda</taxon>
        <taxon>Caenogastropoda</taxon>
        <taxon>Sorbeoconcha</taxon>
        <taxon>Cerithioidea</taxon>
        <taxon>Batillariidae</taxon>
        <taxon>Batillaria</taxon>
    </lineage>
</organism>
<feature type="compositionally biased region" description="Polar residues" evidence="1">
    <location>
        <begin position="34"/>
        <end position="43"/>
    </location>
</feature>
<protein>
    <submittedName>
        <fullName evidence="2">Uncharacterized protein</fullName>
    </submittedName>
</protein>
<name>A0ABD0LTS7_9CAEN</name>
<feature type="non-terminal residue" evidence="2">
    <location>
        <position position="1"/>
    </location>
</feature>
<feature type="region of interest" description="Disordered" evidence="1">
    <location>
        <begin position="34"/>
        <end position="55"/>
    </location>
</feature>